<sequence length="44" mass="4772">MAVLEELLGVVDGRQRYAETAYVRGVDAREFTASPTTLIEAEGS</sequence>
<proteinExistence type="predicted"/>
<reference evidence="1" key="1">
    <citation type="submission" date="2022-10" db="EMBL/GenBank/DDBJ databases">
        <title>The complete genomes of actinobacterial strains from the NBC collection.</title>
        <authorList>
            <person name="Joergensen T.S."/>
            <person name="Alvarez Arevalo M."/>
            <person name="Sterndorff E.B."/>
            <person name="Faurdal D."/>
            <person name="Vuksanovic O."/>
            <person name="Mourched A.-S."/>
            <person name="Charusanti P."/>
            <person name="Shaw S."/>
            <person name="Blin K."/>
            <person name="Weber T."/>
        </authorList>
    </citation>
    <scope>NUCLEOTIDE SEQUENCE</scope>
    <source>
        <strain evidence="1">NBC_00283</strain>
    </source>
</reference>
<evidence type="ECO:0000313" key="1">
    <source>
        <dbReference type="EMBL" id="WUO44516.1"/>
    </source>
</evidence>
<name>A0ABZ1RCR8_9ACTN</name>
<organism evidence="1 2">
    <name type="scientific">Streptomyces goshikiensis</name>
    <dbReference type="NCBI Taxonomy" id="1942"/>
    <lineage>
        <taxon>Bacteria</taxon>
        <taxon>Bacillati</taxon>
        <taxon>Actinomycetota</taxon>
        <taxon>Actinomycetes</taxon>
        <taxon>Kitasatosporales</taxon>
        <taxon>Streptomycetaceae</taxon>
        <taxon>Streptomyces</taxon>
    </lineage>
</organism>
<protein>
    <submittedName>
        <fullName evidence="1">Uncharacterized protein</fullName>
    </submittedName>
</protein>
<gene>
    <name evidence="1" type="ORF">OHU17_01130</name>
</gene>
<dbReference type="Proteomes" id="UP001432075">
    <property type="component" value="Chromosome"/>
</dbReference>
<dbReference type="RefSeq" id="WP_328774945.1">
    <property type="nucleotide sequence ID" value="NZ_CP108057.1"/>
</dbReference>
<accession>A0ABZ1RCR8</accession>
<keyword evidence="2" id="KW-1185">Reference proteome</keyword>
<dbReference type="EMBL" id="CP108057">
    <property type="protein sequence ID" value="WUO44516.1"/>
    <property type="molecule type" value="Genomic_DNA"/>
</dbReference>
<evidence type="ECO:0000313" key="2">
    <source>
        <dbReference type="Proteomes" id="UP001432075"/>
    </source>
</evidence>